<name>I3W062_ACEPA</name>
<organism evidence="2">
    <name type="scientific">Acetobacter pasteurianus</name>
    <name type="common">Acetobacter turbidans</name>
    <dbReference type="NCBI Taxonomy" id="438"/>
    <lineage>
        <taxon>Bacteria</taxon>
        <taxon>Pseudomonadati</taxon>
        <taxon>Pseudomonadota</taxon>
        <taxon>Alphaproteobacteria</taxon>
        <taxon>Acetobacterales</taxon>
        <taxon>Acetobacteraceae</taxon>
        <taxon>Acetobacter</taxon>
    </lineage>
</organism>
<keyword evidence="1" id="KW-1133">Transmembrane helix</keyword>
<evidence type="ECO:0000313" key="2">
    <source>
        <dbReference type="EMBL" id="AFK88989.1"/>
    </source>
</evidence>
<accession>I3W062</accession>
<feature type="transmembrane region" description="Helical" evidence="1">
    <location>
        <begin position="12"/>
        <end position="34"/>
    </location>
</feature>
<reference evidence="2" key="1">
    <citation type="submission" date="2012-01" db="EMBL/GenBank/DDBJ databases">
        <authorList>
            <person name="Summers A.O."/>
            <person name="Wireman J."/>
        </authorList>
    </citation>
    <scope>NUCLEOTIDE SEQUENCE</scope>
    <source>
        <strain evidence="2">AC2-58</strain>
        <plasmid evidence="2">pAC258-29</plasmid>
    </source>
</reference>
<dbReference type="AlphaFoldDB" id="I3W062"/>
<proteinExistence type="predicted"/>
<evidence type="ECO:0000256" key="1">
    <source>
        <dbReference type="SAM" id="Phobius"/>
    </source>
</evidence>
<geneLocation type="plasmid" evidence="2">
    <name>pAC258-29</name>
</geneLocation>
<protein>
    <submittedName>
        <fullName evidence="2">Uncharacterized protein</fullName>
    </submittedName>
</protein>
<dbReference type="EMBL" id="JQ418523">
    <property type="protein sequence ID" value="AFK88989.1"/>
    <property type="molecule type" value="Genomic_DNA"/>
</dbReference>
<keyword evidence="2" id="KW-0614">Plasmid</keyword>
<dbReference type="RefSeq" id="WP_015062339.1">
    <property type="nucleotide sequence ID" value="NC_019337.1"/>
</dbReference>
<keyword evidence="1" id="KW-0472">Membrane</keyword>
<sequence>MNELAYAAKEAYGRIVDATIPTLMLVSVAAYYFGDLAFSDLLMAVALLGGALGWGIDAMILRPALYRL</sequence>
<keyword evidence="1" id="KW-0812">Transmembrane</keyword>
<feature type="transmembrane region" description="Helical" evidence="1">
    <location>
        <begin position="40"/>
        <end position="61"/>
    </location>
</feature>